<accession>A0A8S1DBP0</accession>
<proteinExistence type="predicted"/>
<evidence type="ECO:0000313" key="2">
    <source>
        <dbReference type="EMBL" id="CAB3379848.1"/>
    </source>
</evidence>
<evidence type="ECO:0000313" key="3">
    <source>
        <dbReference type="Proteomes" id="UP000494165"/>
    </source>
</evidence>
<comment type="caution">
    <text evidence="2">The sequence shown here is derived from an EMBL/GenBank/DDBJ whole genome shotgun (WGS) entry which is preliminary data.</text>
</comment>
<protein>
    <submittedName>
        <fullName evidence="2">Uncharacterized protein</fullName>
    </submittedName>
</protein>
<reference evidence="2 3" key="1">
    <citation type="submission" date="2020-04" db="EMBL/GenBank/DDBJ databases">
        <authorList>
            <person name="Alioto T."/>
            <person name="Alioto T."/>
            <person name="Gomez Garrido J."/>
        </authorList>
    </citation>
    <scope>NUCLEOTIDE SEQUENCE [LARGE SCALE GENOMIC DNA]</scope>
</reference>
<keyword evidence="3" id="KW-1185">Reference proteome</keyword>
<sequence>MASDNAEKHDQTGKSAEKGPALHPWATTAATKRNKHHATKFADIPRDVRLLDKAVWVACNLFTVPGLDLPSPAVMETMMIVLSRHTYLLLALNAKLRRFGVDNLVDLSRQDPKFRAFAQLERYSRFNEMPADLDRARAEVLDDHMRRLMAIRRRSDVAAGRAIPVVQPDVPMRRH</sequence>
<dbReference type="EMBL" id="CADEPI010000196">
    <property type="protein sequence ID" value="CAB3379848.1"/>
    <property type="molecule type" value="Genomic_DNA"/>
</dbReference>
<name>A0A8S1DBP0_9INSE</name>
<dbReference type="Proteomes" id="UP000494165">
    <property type="component" value="Unassembled WGS sequence"/>
</dbReference>
<feature type="region of interest" description="Disordered" evidence="1">
    <location>
        <begin position="1"/>
        <end position="24"/>
    </location>
</feature>
<organism evidence="2 3">
    <name type="scientific">Cloeon dipterum</name>
    <dbReference type="NCBI Taxonomy" id="197152"/>
    <lineage>
        <taxon>Eukaryota</taxon>
        <taxon>Metazoa</taxon>
        <taxon>Ecdysozoa</taxon>
        <taxon>Arthropoda</taxon>
        <taxon>Hexapoda</taxon>
        <taxon>Insecta</taxon>
        <taxon>Pterygota</taxon>
        <taxon>Palaeoptera</taxon>
        <taxon>Ephemeroptera</taxon>
        <taxon>Pisciforma</taxon>
        <taxon>Baetidae</taxon>
        <taxon>Cloeon</taxon>
    </lineage>
</organism>
<feature type="compositionally biased region" description="Basic and acidic residues" evidence="1">
    <location>
        <begin position="1"/>
        <end position="17"/>
    </location>
</feature>
<evidence type="ECO:0000256" key="1">
    <source>
        <dbReference type="SAM" id="MobiDB-lite"/>
    </source>
</evidence>
<gene>
    <name evidence="2" type="ORF">CLODIP_2_CD00030</name>
</gene>
<dbReference type="AlphaFoldDB" id="A0A8S1DBP0"/>